<evidence type="ECO:0000313" key="18">
    <source>
        <dbReference type="Proteomes" id="UP000222056"/>
    </source>
</evidence>
<dbReference type="GO" id="GO:0006508">
    <property type="term" value="P:proteolysis"/>
    <property type="evidence" value="ECO:0007669"/>
    <property type="project" value="UniProtKB-KW"/>
</dbReference>
<evidence type="ECO:0000256" key="10">
    <source>
        <dbReference type="ARBA" id="ARBA00023268"/>
    </source>
</evidence>
<dbReference type="InterPro" id="IPR012338">
    <property type="entry name" value="Beta-lactam/transpept-like"/>
</dbReference>
<reference evidence="18" key="1">
    <citation type="submission" date="2016-10" db="EMBL/GenBank/DDBJ databases">
        <authorList>
            <person name="Varghese N."/>
            <person name="Submissions S."/>
        </authorList>
    </citation>
    <scope>NUCLEOTIDE SEQUENCE [LARGE SCALE GENOMIC DNA]</scope>
    <source>
        <strain evidence="18">ATCC 35263</strain>
    </source>
</reference>
<dbReference type="GO" id="GO:0008360">
    <property type="term" value="P:regulation of cell shape"/>
    <property type="evidence" value="ECO:0007669"/>
    <property type="project" value="UniProtKB-KW"/>
</dbReference>
<dbReference type="PANTHER" id="PTHR32282:SF33">
    <property type="entry name" value="PEPTIDOGLYCAN GLYCOSYLTRANSFERASE"/>
    <property type="match status" value="1"/>
</dbReference>
<proteinExistence type="inferred from homology"/>
<dbReference type="Gene3D" id="3.40.710.10">
    <property type="entry name" value="DD-peptidase/beta-lactamase superfamily"/>
    <property type="match status" value="1"/>
</dbReference>
<keyword evidence="10" id="KW-0511">Multifunctional enzyme</keyword>
<dbReference type="Gene3D" id="1.10.3810.10">
    <property type="entry name" value="Biosynthetic peptidoglycan transglycosylase-like"/>
    <property type="match status" value="1"/>
</dbReference>
<dbReference type="GO" id="GO:0009002">
    <property type="term" value="F:serine-type D-Ala-D-Ala carboxypeptidase activity"/>
    <property type="evidence" value="ECO:0007669"/>
    <property type="project" value="UniProtKB-EC"/>
</dbReference>
<dbReference type="InterPro" id="IPR023346">
    <property type="entry name" value="Lysozyme-like_dom_sf"/>
</dbReference>
<dbReference type="STRING" id="29539.SAMN02745716_0708"/>
<dbReference type="Proteomes" id="UP000222056">
    <property type="component" value="Unassembled WGS sequence"/>
</dbReference>
<feature type="domain" description="Penicillin-binding protein transpeptidase" evidence="15">
    <location>
        <begin position="336"/>
        <end position="583"/>
    </location>
</feature>
<dbReference type="InterPro" id="IPR001460">
    <property type="entry name" value="PCN-bd_Tpept"/>
</dbReference>
<dbReference type="OrthoDB" id="9766909at2"/>
<dbReference type="NCBIfam" id="TIGR02074">
    <property type="entry name" value="PBP_1a_fam"/>
    <property type="match status" value="1"/>
</dbReference>
<keyword evidence="9" id="KW-0573">Peptidoglycan synthesis</keyword>
<dbReference type="GO" id="GO:0008658">
    <property type="term" value="F:penicillin binding"/>
    <property type="evidence" value="ECO:0007669"/>
    <property type="project" value="InterPro"/>
</dbReference>
<evidence type="ECO:0000256" key="4">
    <source>
        <dbReference type="ARBA" id="ARBA00022670"/>
    </source>
</evidence>
<sequence>MTYRRRQRRRRRSHRGLLALASVLLLSAGIAVITLVGYVLAIAATAPDLSELKPIDKGRTSVVYAADGSRLGFVQSDVIRTPIPWSQMPKHLRDATVAIEDSRFWHHRGVDYGAIVRAGIRNLQSGRTVQGGSTITQQLVRALYIKDPQRNFARKIREAKLASELEKRRSKRWILTTYLNTVPYGTVQGRTALGVEAAAETFFSKHARDLTLPEAALLAGLPQAPSYYNPFRNPRAALERRNEVLERMAKLGYISRPEAEAAKTEPLGLRRGTTYTVRREPYFFDYVQERLIERYGINVFRRGGLRVYTTIDPTLQEAARRAIQGQLGLPGDPAAAVVSIDPATGYIRAMAASSNYRDTTFNLAAQGRRQPGSAFKTFVLAAAVERGVDPDRTVYVSKPLNLQVPGYGPWQVKTYDNTYGGAMTLTRATLRSDNTVYAQLILDLGPKAVCEEARKLGIRTKLDCYPAEGLGGLRIGVSPLEMANAYATLASGGIRNEPEAILKVVFPNGKVDELGKPQRKRVMSAGAAYVVTRILRQNVLSGTGTRANIGCPAAGKTGTTDNYNDAWFVGYTPKLATAVWVGYPNALVEMRNVHGITVAGGTFPAAIWHDYMQIARKGDCSDFPVPPSMPSLSPFLSSRSVTGARGSYRSYTPPSVVPRAAPQSGGATGRYDPRFYETPPQPPPR</sequence>
<dbReference type="GO" id="GO:0030288">
    <property type="term" value="C:outer membrane-bounded periplasmic space"/>
    <property type="evidence" value="ECO:0007669"/>
    <property type="project" value="TreeGrafter"/>
</dbReference>
<keyword evidence="7" id="KW-0378">Hydrolase</keyword>
<keyword evidence="6" id="KW-0808">Transferase</keyword>
<dbReference type="EMBL" id="FNWJ01000001">
    <property type="protein sequence ID" value="SEH11255.1"/>
    <property type="molecule type" value="Genomic_DNA"/>
</dbReference>
<dbReference type="InterPro" id="IPR001264">
    <property type="entry name" value="Glyco_trans_51"/>
</dbReference>
<evidence type="ECO:0000256" key="6">
    <source>
        <dbReference type="ARBA" id="ARBA00022679"/>
    </source>
</evidence>
<evidence type="ECO:0000256" key="11">
    <source>
        <dbReference type="ARBA" id="ARBA00023316"/>
    </source>
</evidence>
<comment type="similarity">
    <text evidence="2">In the N-terminal section; belongs to the glycosyltransferase 51 family.</text>
</comment>
<keyword evidence="3" id="KW-0121">Carboxypeptidase</keyword>
<evidence type="ECO:0000313" key="17">
    <source>
        <dbReference type="EMBL" id="SEH11255.1"/>
    </source>
</evidence>
<keyword evidence="4" id="KW-0645">Protease</keyword>
<dbReference type="InterPro" id="IPR036950">
    <property type="entry name" value="PBP_transglycosylase"/>
</dbReference>
<organism evidence="17 18">
    <name type="scientific">Thermoleophilum album</name>
    <dbReference type="NCBI Taxonomy" id="29539"/>
    <lineage>
        <taxon>Bacteria</taxon>
        <taxon>Bacillati</taxon>
        <taxon>Actinomycetota</taxon>
        <taxon>Thermoleophilia</taxon>
        <taxon>Thermoleophilales</taxon>
        <taxon>Thermoleophilaceae</taxon>
        <taxon>Thermoleophilum</taxon>
    </lineage>
</organism>
<evidence type="ECO:0000259" key="15">
    <source>
        <dbReference type="Pfam" id="PF00905"/>
    </source>
</evidence>
<dbReference type="FunFam" id="1.10.3810.10:FF:000001">
    <property type="entry name" value="Penicillin-binding protein 1A"/>
    <property type="match status" value="1"/>
</dbReference>
<protein>
    <submittedName>
        <fullName evidence="17">Penicillin-binding protein 1A</fullName>
    </submittedName>
</protein>
<dbReference type="GO" id="GO:0009252">
    <property type="term" value="P:peptidoglycan biosynthetic process"/>
    <property type="evidence" value="ECO:0007669"/>
    <property type="project" value="UniProtKB-KW"/>
</dbReference>
<dbReference type="PANTHER" id="PTHR32282">
    <property type="entry name" value="BINDING PROTEIN TRANSPEPTIDASE, PUTATIVE-RELATED"/>
    <property type="match status" value="1"/>
</dbReference>
<dbReference type="Pfam" id="PF00905">
    <property type="entry name" value="Transpeptidase"/>
    <property type="match status" value="1"/>
</dbReference>
<evidence type="ECO:0000256" key="12">
    <source>
        <dbReference type="ARBA" id="ARBA00034000"/>
    </source>
</evidence>
<comment type="similarity">
    <text evidence="1">In the C-terminal section; belongs to the transpeptidase family.</text>
</comment>
<keyword evidence="5" id="KW-0328">Glycosyltransferase</keyword>
<evidence type="ECO:0000256" key="1">
    <source>
        <dbReference type="ARBA" id="ARBA00007090"/>
    </source>
</evidence>
<comment type="catalytic activity">
    <reaction evidence="12">
        <text>Preferential cleavage: (Ac)2-L-Lys-D-Ala-|-D-Ala. Also transpeptidation of peptidyl-alanyl moieties that are N-acyl substituents of D-alanine.</text>
        <dbReference type="EC" id="3.4.16.4"/>
    </reaction>
</comment>
<dbReference type="AlphaFoldDB" id="A0A1H6FNB1"/>
<evidence type="ECO:0000256" key="13">
    <source>
        <dbReference type="ARBA" id="ARBA00049902"/>
    </source>
</evidence>
<evidence type="ECO:0000259" key="16">
    <source>
        <dbReference type="Pfam" id="PF00912"/>
    </source>
</evidence>
<evidence type="ECO:0000256" key="5">
    <source>
        <dbReference type="ARBA" id="ARBA00022676"/>
    </source>
</evidence>
<evidence type="ECO:0000256" key="7">
    <source>
        <dbReference type="ARBA" id="ARBA00022801"/>
    </source>
</evidence>
<dbReference type="GO" id="GO:0008955">
    <property type="term" value="F:peptidoglycan glycosyltransferase activity"/>
    <property type="evidence" value="ECO:0007669"/>
    <property type="project" value="UniProtKB-EC"/>
</dbReference>
<feature type="region of interest" description="Disordered" evidence="14">
    <location>
        <begin position="636"/>
        <end position="685"/>
    </location>
</feature>
<evidence type="ECO:0000256" key="2">
    <source>
        <dbReference type="ARBA" id="ARBA00007739"/>
    </source>
</evidence>
<evidence type="ECO:0000256" key="14">
    <source>
        <dbReference type="SAM" id="MobiDB-lite"/>
    </source>
</evidence>
<dbReference type="SUPFAM" id="SSF56601">
    <property type="entry name" value="beta-lactamase/transpeptidase-like"/>
    <property type="match status" value="1"/>
</dbReference>
<keyword evidence="8" id="KW-0133">Cell shape</keyword>
<feature type="domain" description="Glycosyl transferase family 51" evidence="16">
    <location>
        <begin position="75"/>
        <end position="248"/>
    </location>
</feature>
<keyword evidence="18" id="KW-1185">Reference proteome</keyword>
<evidence type="ECO:0000256" key="9">
    <source>
        <dbReference type="ARBA" id="ARBA00022984"/>
    </source>
</evidence>
<keyword evidence="11" id="KW-0961">Cell wall biogenesis/degradation</keyword>
<comment type="catalytic activity">
    <reaction evidence="13">
        <text>[GlcNAc-(1-&gt;4)-Mur2Ac(oyl-L-Ala-gamma-D-Glu-L-Lys-D-Ala-D-Ala)](n)-di-trans,octa-cis-undecaprenyl diphosphate + beta-D-GlcNAc-(1-&gt;4)-Mur2Ac(oyl-L-Ala-gamma-D-Glu-L-Lys-D-Ala-D-Ala)-di-trans,octa-cis-undecaprenyl diphosphate = [GlcNAc-(1-&gt;4)-Mur2Ac(oyl-L-Ala-gamma-D-Glu-L-Lys-D-Ala-D-Ala)](n+1)-di-trans,octa-cis-undecaprenyl diphosphate + di-trans,octa-cis-undecaprenyl diphosphate + H(+)</text>
        <dbReference type="Rhea" id="RHEA:23708"/>
        <dbReference type="Rhea" id="RHEA-COMP:9602"/>
        <dbReference type="Rhea" id="RHEA-COMP:9603"/>
        <dbReference type="ChEBI" id="CHEBI:15378"/>
        <dbReference type="ChEBI" id="CHEBI:58405"/>
        <dbReference type="ChEBI" id="CHEBI:60033"/>
        <dbReference type="ChEBI" id="CHEBI:78435"/>
        <dbReference type="EC" id="2.4.99.28"/>
    </reaction>
</comment>
<dbReference type="InterPro" id="IPR050396">
    <property type="entry name" value="Glycosyltr_51/Transpeptidase"/>
</dbReference>
<evidence type="ECO:0000256" key="3">
    <source>
        <dbReference type="ARBA" id="ARBA00022645"/>
    </source>
</evidence>
<dbReference type="GO" id="GO:0071555">
    <property type="term" value="P:cell wall organization"/>
    <property type="evidence" value="ECO:0007669"/>
    <property type="project" value="UniProtKB-KW"/>
</dbReference>
<dbReference type="SUPFAM" id="SSF53955">
    <property type="entry name" value="Lysozyme-like"/>
    <property type="match status" value="1"/>
</dbReference>
<name>A0A1H6FNB1_THEAL</name>
<gene>
    <name evidence="17" type="ORF">SAMN02745716_0708</name>
</gene>
<dbReference type="Pfam" id="PF00912">
    <property type="entry name" value="Transgly"/>
    <property type="match status" value="1"/>
</dbReference>
<accession>A0A1H6FNB1</accession>
<evidence type="ECO:0000256" key="8">
    <source>
        <dbReference type="ARBA" id="ARBA00022960"/>
    </source>
</evidence>